<dbReference type="Pfam" id="PF00814">
    <property type="entry name" value="TsaD"/>
    <property type="match status" value="1"/>
</dbReference>
<dbReference type="STRING" id="329726.AM1_4424"/>
<dbReference type="GO" id="GO:0002949">
    <property type="term" value="P:tRNA threonylcarbamoyladenosine modification"/>
    <property type="evidence" value="ECO:0007669"/>
    <property type="project" value="InterPro"/>
</dbReference>
<dbReference type="Proteomes" id="UP000000268">
    <property type="component" value="Chromosome"/>
</dbReference>
<protein>
    <submittedName>
        <fullName evidence="2">Glycoprotease family protein, putative</fullName>
    </submittedName>
</protein>
<gene>
    <name evidence="2" type="ordered locus">AM1_4424</name>
</gene>
<dbReference type="AlphaFoldDB" id="B0CF04"/>
<dbReference type="InterPro" id="IPR000905">
    <property type="entry name" value="Gcp-like_dom"/>
</dbReference>
<dbReference type="Gene3D" id="3.30.420.40">
    <property type="match status" value="1"/>
</dbReference>
<dbReference type="NCBIfam" id="TIGR03725">
    <property type="entry name" value="T6A_YeaZ"/>
    <property type="match status" value="1"/>
</dbReference>
<dbReference type="SUPFAM" id="SSF53067">
    <property type="entry name" value="Actin-like ATPase domain"/>
    <property type="match status" value="1"/>
</dbReference>
<dbReference type="GO" id="GO:0008233">
    <property type="term" value="F:peptidase activity"/>
    <property type="evidence" value="ECO:0007669"/>
    <property type="project" value="UniProtKB-KW"/>
</dbReference>
<dbReference type="InterPro" id="IPR022496">
    <property type="entry name" value="T6A_TsaB"/>
</dbReference>
<evidence type="ECO:0000259" key="1">
    <source>
        <dbReference type="Pfam" id="PF00814"/>
    </source>
</evidence>
<keyword evidence="2" id="KW-0645">Protease</keyword>
<dbReference type="GO" id="GO:0006508">
    <property type="term" value="P:proteolysis"/>
    <property type="evidence" value="ECO:0007669"/>
    <property type="project" value="UniProtKB-KW"/>
</dbReference>
<evidence type="ECO:0000313" key="2">
    <source>
        <dbReference type="EMBL" id="ABW29401.1"/>
    </source>
</evidence>
<dbReference type="HOGENOM" id="CLU_099872_1_0_3"/>
<name>B0CF04_ACAM1</name>
<reference evidence="2 3" key="1">
    <citation type="journal article" date="2008" name="Proc. Natl. Acad. Sci. U.S.A.">
        <title>Niche adaptation and genome expansion in the chlorophyll d-producing cyanobacterium Acaryochloris marina.</title>
        <authorList>
            <person name="Swingley W.D."/>
            <person name="Chen M."/>
            <person name="Cheung P.C."/>
            <person name="Conrad A.L."/>
            <person name="Dejesa L.C."/>
            <person name="Hao J."/>
            <person name="Honchak B.M."/>
            <person name="Karbach L.E."/>
            <person name="Kurdoglu A."/>
            <person name="Lahiri S."/>
            <person name="Mastrian S.D."/>
            <person name="Miyashita H."/>
            <person name="Page L."/>
            <person name="Ramakrishna P."/>
            <person name="Satoh S."/>
            <person name="Sattley W.M."/>
            <person name="Shimada Y."/>
            <person name="Taylor H.L."/>
            <person name="Tomo T."/>
            <person name="Tsuchiya T."/>
            <person name="Wang Z.T."/>
            <person name="Raymond J."/>
            <person name="Mimuro M."/>
            <person name="Blankenship R.E."/>
            <person name="Touchman J.W."/>
        </authorList>
    </citation>
    <scope>NUCLEOTIDE SEQUENCE [LARGE SCALE GENOMIC DNA]</scope>
    <source>
        <strain evidence="3">MBIC 11017</strain>
    </source>
</reference>
<keyword evidence="3" id="KW-1185">Reference proteome</keyword>
<feature type="domain" description="Gcp-like" evidence="1">
    <location>
        <begin position="57"/>
        <end position="110"/>
    </location>
</feature>
<evidence type="ECO:0000313" key="3">
    <source>
        <dbReference type="Proteomes" id="UP000000268"/>
    </source>
</evidence>
<dbReference type="KEGG" id="amr:AM1_4424"/>
<keyword evidence="2" id="KW-0378">Hydrolase</keyword>
<organism evidence="2 3">
    <name type="scientific">Acaryochloris marina (strain MBIC 11017)</name>
    <dbReference type="NCBI Taxonomy" id="329726"/>
    <lineage>
        <taxon>Bacteria</taxon>
        <taxon>Bacillati</taxon>
        <taxon>Cyanobacteriota</taxon>
        <taxon>Cyanophyceae</taxon>
        <taxon>Acaryochloridales</taxon>
        <taxon>Acaryochloridaceae</taxon>
        <taxon>Acaryochloris</taxon>
    </lineage>
</organism>
<sequence length="221" mass="24677">MIIITKFQMHVLGLDTTSSALTLGISNFAQINRYQTWDLGRDISIHLHDYLKDFLAPLSWSDLGWLVVAQGPGSFTGTRIGVVTARTLAQQLNIPLYGVSTLTAQAYAYASSLSKVHEDELIAVEYPGQRGSVYGSLFTWDASTQALSTYKPLQYVELEVWQHLLSTEKIHHHLYPDTVDPQGICQAMISLAHQRWQAGQQPTWQEILPYYGSLAASPPSR</sequence>
<accession>B0CF04</accession>
<dbReference type="EMBL" id="CP000828">
    <property type="protein sequence ID" value="ABW29401.1"/>
    <property type="molecule type" value="Genomic_DNA"/>
</dbReference>
<dbReference type="InterPro" id="IPR043129">
    <property type="entry name" value="ATPase_NBD"/>
</dbReference>
<proteinExistence type="predicted"/>
<dbReference type="eggNOG" id="COG1214">
    <property type="taxonomic scope" value="Bacteria"/>
</dbReference>